<dbReference type="EMBL" id="MUXT01000005">
    <property type="protein sequence ID" value="OOR84302.1"/>
    <property type="molecule type" value="Genomic_DNA"/>
</dbReference>
<name>A0A1S9ZL09_9GAMM</name>
<sequence length="88" mass="10255">MSQLSWEEKYFPNSIRATIHQKQQDILGLRIYPEYKKASKLLPYHGIAVLKTLDGNDCMLIQPEINVASQIGVKRYINNYNFSDFYIA</sequence>
<protein>
    <submittedName>
        <fullName evidence="1">Uncharacterized protein</fullName>
    </submittedName>
</protein>
<accession>A0A1S9ZL09</accession>
<proteinExistence type="predicted"/>
<evidence type="ECO:0000313" key="1">
    <source>
        <dbReference type="EMBL" id="OOR84302.1"/>
    </source>
</evidence>
<dbReference type="Proteomes" id="UP000190322">
    <property type="component" value="Unassembled WGS sequence"/>
</dbReference>
<organism evidence="1 2">
    <name type="scientific">Moraxella canis</name>
    <dbReference type="NCBI Taxonomy" id="90239"/>
    <lineage>
        <taxon>Bacteria</taxon>
        <taxon>Pseudomonadati</taxon>
        <taxon>Pseudomonadota</taxon>
        <taxon>Gammaproteobacteria</taxon>
        <taxon>Moraxellales</taxon>
        <taxon>Moraxellaceae</taxon>
        <taxon>Moraxella</taxon>
    </lineage>
</organism>
<reference evidence="1 2" key="1">
    <citation type="submission" date="2017-02" db="EMBL/GenBank/DDBJ databases">
        <title>Draft genome sequence of Moraxella canis CCUG 8415A type strain.</title>
        <authorList>
            <person name="Engstrom-Jakobsson H."/>
            <person name="Salva-Serra F."/>
            <person name="Thorell K."/>
            <person name="Gonzales-Siles L."/>
            <person name="Karlsson R."/>
            <person name="Boulund F."/>
            <person name="Engstrand L."/>
            <person name="Moore E."/>
        </authorList>
    </citation>
    <scope>NUCLEOTIDE SEQUENCE [LARGE SCALE GENOMIC DNA]</scope>
    <source>
        <strain evidence="1 2">CCUG 8415A</strain>
    </source>
</reference>
<gene>
    <name evidence="1" type="ORF">B0180_04820</name>
</gene>
<dbReference type="AlphaFoldDB" id="A0A1S9ZL09"/>
<evidence type="ECO:0000313" key="2">
    <source>
        <dbReference type="Proteomes" id="UP000190322"/>
    </source>
</evidence>
<comment type="caution">
    <text evidence="1">The sequence shown here is derived from an EMBL/GenBank/DDBJ whole genome shotgun (WGS) entry which is preliminary data.</text>
</comment>